<dbReference type="EMBL" id="CADIJR010000002">
    <property type="protein sequence ID" value="CAB3627790.1"/>
    <property type="molecule type" value="Genomic_DNA"/>
</dbReference>
<sequence>MARSRRAVGQVAATASYQLPSRMFCYLESDVVKVGRGWVVTALLVGMPWVVAHANSVDCQKPSTKIDRLVCGSQPLLNLDTKYAQAYTTARDSVEDRDQFMKLAASDLQWRAANCSDSICVEEWYENVTPRYLAFAANAKMTKTRPSADEIPSKQSDRTPQVQAVNVAAAYEANGLAADERFRGKRSSIAGVVIEVRRDVGDDPYVALLGGYRYGAIKLVFSSNQEPELSKLKKWQNFAASCVGLGLHYDVPVFDCREQSATASKVAARPRAQMEGMLNEADRLNGECRGGLPANPRTSEACSDRDLLMTQIERAGWCWGHAGEAGYQRKWVECRPGD</sequence>
<proteinExistence type="predicted"/>
<dbReference type="InterPro" id="IPR024422">
    <property type="entry name" value="Protein_unknown_function_OB"/>
</dbReference>
<evidence type="ECO:0000313" key="1">
    <source>
        <dbReference type="EMBL" id="CAB3627790.1"/>
    </source>
</evidence>
<evidence type="ECO:0008006" key="3">
    <source>
        <dbReference type="Google" id="ProtNLM"/>
    </source>
</evidence>
<keyword evidence="2" id="KW-1185">Reference proteome</keyword>
<protein>
    <recommendedName>
        <fullName evidence="3">Lysozyme inhibitor LprI N-terminal domain-containing protein</fullName>
    </recommendedName>
</protein>
<reference evidence="1 2" key="1">
    <citation type="submission" date="2020-04" db="EMBL/GenBank/DDBJ databases">
        <authorList>
            <person name="De Canck E."/>
        </authorList>
    </citation>
    <scope>NUCLEOTIDE SEQUENCE [LARGE SCALE GENOMIC DNA]</scope>
    <source>
        <strain evidence="1 2">LMG 26845</strain>
    </source>
</reference>
<dbReference type="Proteomes" id="UP000507979">
    <property type="component" value="Unassembled WGS sequence"/>
</dbReference>
<dbReference type="AlphaFoldDB" id="A0A6J4ZKC9"/>
<evidence type="ECO:0000313" key="2">
    <source>
        <dbReference type="Proteomes" id="UP000507979"/>
    </source>
</evidence>
<gene>
    <name evidence="1" type="ORF">LMG26845_00491</name>
</gene>
<organism evidence="1 2">
    <name type="scientific">Achromobacter insuavis</name>
    <dbReference type="NCBI Taxonomy" id="1287735"/>
    <lineage>
        <taxon>Bacteria</taxon>
        <taxon>Pseudomonadati</taxon>
        <taxon>Pseudomonadota</taxon>
        <taxon>Betaproteobacteria</taxon>
        <taxon>Burkholderiales</taxon>
        <taxon>Alcaligenaceae</taxon>
        <taxon>Achromobacter</taxon>
    </lineage>
</organism>
<dbReference type="Pfam" id="PF12869">
    <property type="entry name" value="tRNA_anti-like"/>
    <property type="match status" value="1"/>
</dbReference>
<name>A0A6J4ZKC9_9BURK</name>
<accession>A0A6J4ZKC9</accession>